<evidence type="ECO:0000313" key="1">
    <source>
        <dbReference type="EMBL" id="MFM0106234.1"/>
    </source>
</evidence>
<accession>A0ACC7NGM0</accession>
<dbReference type="EMBL" id="JAQQDW010000050">
    <property type="protein sequence ID" value="MFM0106234.1"/>
    <property type="molecule type" value="Genomic_DNA"/>
</dbReference>
<proteinExistence type="predicted"/>
<keyword evidence="2" id="KW-1185">Reference proteome</keyword>
<dbReference type="Proteomes" id="UP001629235">
    <property type="component" value="Unassembled WGS sequence"/>
</dbReference>
<gene>
    <name evidence="1" type="ORF">PQR01_22750</name>
</gene>
<organism evidence="1 2">
    <name type="scientific">Paraburkholderia rhynchosiae</name>
    <dbReference type="NCBI Taxonomy" id="487049"/>
    <lineage>
        <taxon>Bacteria</taxon>
        <taxon>Pseudomonadati</taxon>
        <taxon>Pseudomonadota</taxon>
        <taxon>Betaproteobacteria</taxon>
        <taxon>Burkholderiales</taxon>
        <taxon>Burkholderiaceae</taxon>
        <taxon>Paraburkholderia</taxon>
    </lineage>
</organism>
<reference evidence="1 2" key="1">
    <citation type="journal article" date="2024" name="Chem. Sci.">
        <title>Discovery of megapolipeptins by genome mining of a Burkholderiales bacteria collection.</title>
        <authorList>
            <person name="Paulo B.S."/>
            <person name="Recchia M.J.J."/>
            <person name="Lee S."/>
            <person name="Fergusson C.H."/>
            <person name="Romanowski S.B."/>
            <person name="Hernandez A."/>
            <person name="Krull N."/>
            <person name="Liu D.Y."/>
            <person name="Cavanagh H."/>
            <person name="Bos A."/>
            <person name="Gray C.A."/>
            <person name="Murphy B.T."/>
            <person name="Linington R.G."/>
            <person name="Eustaquio A.S."/>
        </authorList>
    </citation>
    <scope>NUCLEOTIDE SEQUENCE [LARGE SCALE GENOMIC DNA]</scope>
    <source>
        <strain evidence="1 2">RL18-126-BIB-B</strain>
    </source>
</reference>
<name>A0ACC7NGM0_9BURK</name>
<protein>
    <submittedName>
        <fullName evidence="1">Uncharacterized protein</fullName>
    </submittedName>
</protein>
<sequence length="96" mass="10666">MTPDWKGMRQNMYSPHRPPEWPDGVRGISMEGTAFVGVHTATGELYWDGKKVVIQKPVTLGTLERCLVAAAAVGTFGVFVLEHGRSIGWWLSPQRN</sequence>
<comment type="caution">
    <text evidence="1">The sequence shown here is derived from an EMBL/GenBank/DDBJ whole genome shotgun (WGS) entry which is preliminary data.</text>
</comment>
<evidence type="ECO:0000313" key="2">
    <source>
        <dbReference type="Proteomes" id="UP001629235"/>
    </source>
</evidence>